<dbReference type="InterPro" id="IPR003423">
    <property type="entry name" value="OMP_efflux"/>
</dbReference>
<protein>
    <submittedName>
        <fullName evidence="9">Outer membrane protein, multidrug efflux system</fullName>
    </submittedName>
</protein>
<reference evidence="9 10" key="1">
    <citation type="submission" date="2016-10" db="EMBL/GenBank/DDBJ databases">
        <authorList>
            <person name="de Groot N.N."/>
        </authorList>
    </citation>
    <scope>NUCLEOTIDE SEQUENCE [LARGE SCALE GENOMIC DNA]</scope>
    <source>
        <strain evidence="9 10">LMG 27941</strain>
    </source>
</reference>
<evidence type="ECO:0000256" key="2">
    <source>
        <dbReference type="ARBA" id="ARBA00022452"/>
    </source>
</evidence>
<dbReference type="PROSITE" id="PS51257">
    <property type="entry name" value="PROKAR_LIPOPROTEIN"/>
    <property type="match status" value="1"/>
</dbReference>
<accession>A0A1H9LKU4</accession>
<dbReference type="GO" id="GO:0009279">
    <property type="term" value="C:cell outer membrane"/>
    <property type="evidence" value="ECO:0007669"/>
    <property type="project" value="UniProtKB-SubCell"/>
</dbReference>
<dbReference type="InterPro" id="IPR010131">
    <property type="entry name" value="MdtP/NodT-like"/>
</dbReference>
<evidence type="ECO:0000256" key="5">
    <source>
        <dbReference type="ARBA" id="ARBA00023139"/>
    </source>
</evidence>
<evidence type="ECO:0000256" key="3">
    <source>
        <dbReference type="ARBA" id="ARBA00022692"/>
    </source>
</evidence>
<proteinExistence type="inferred from homology"/>
<organism evidence="9 10">
    <name type="scientific">Pseudomonas soli</name>
    <dbReference type="NCBI Taxonomy" id="1306993"/>
    <lineage>
        <taxon>Bacteria</taxon>
        <taxon>Pseudomonadati</taxon>
        <taxon>Pseudomonadota</taxon>
        <taxon>Gammaproteobacteria</taxon>
        <taxon>Pseudomonadales</taxon>
        <taxon>Pseudomonadaceae</taxon>
        <taxon>Pseudomonas</taxon>
    </lineage>
</organism>
<evidence type="ECO:0000313" key="9">
    <source>
        <dbReference type="EMBL" id="SER11859.1"/>
    </source>
</evidence>
<comment type="subcellular location">
    <subcellularLocation>
        <location evidence="8">Cell outer membrane</location>
        <topology evidence="8">Lipid-anchor</topology>
    </subcellularLocation>
</comment>
<keyword evidence="3 8" id="KW-0812">Transmembrane</keyword>
<dbReference type="PANTHER" id="PTHR30203">
    <property type="entry name" value="OUTER MEMBRANE CATION EFFLUX PROTEIN"/>
    <property type="match status" value="1"/>
</dbReference>
<keyword evidence="7 8" id="KW-0449">Lipoprotein</keyword>
<sequence length="464" mass="50780">MKPVFVVSLVALALSACSVGPDYRKPEAPASGLHSPQRAAFAARGEMPEQWWRFFDDPQLVRLVDQALANNHDIRQAHANLLAARALFDDRSLDRYPWVTARAGYNQSLEQQQPADGSDPRRMRTEQYRAGFDVQWEVDLFGRLQRLTDAAEARADAAAADLRQVRLSIAAEVARNYYLKLGLKRSLVVAEDQVEAWRETLQLTSAQVRAGSGQYEDQQNAHANLLLSEAAVPPLQAAIEQASYRLDVLTGQVPGSLEQGAAPFLPPLARQLPLGDVDALIGQRPDVVSAERELAASTEDVGAATAELYPRLDLGGFIGFFALRSGDLGSAARAYELAPMVTWPALRLGNARARLRVREALAEGSQARYQQAVLLAREEVENAVTQLVRNQARLQSLVASAGHGSEAIDIANKRYRRGAGTYLAVLENQRALFSIKREVAEAETASYLDAIALYKALGWGSEAQ</sequence>
<evidence type="ECO:0000256" key="6">
    <source>
        <dbReference type="ARBA" id="ARBA00023237"/>
    </source>
</evidence>
<comment type="similarity">
    <text evidence="1 8">Belongs to the outer membrane factor (OMF) (TC 1.B.17) family.</text>
</comment>
<dbReference type="AlphaFoldDB" id="A0A1H9LKU4"/>
<name>A0A1H9LKU4_9PSED</name>
<dbReference type="RefSeq" id="WP_094011442.1">
    <property type="nucleotide sequence ID" value="NZ_FOEQ01000005.1"/>
</dbReference>
<dbReference type="SUPFAM" id="SSF56954">
    <property type="entry name" value="Outer membrane efflux proteins (OEP)"/>
    <property type="match status" value="1"/>
</dbReference>
<evidence type="ECO:0000256" key="1">
    <source>
        <dbReference type="ARBA" id="ARBA00007613"/>
    </source>
</evidence>
<keyword evidence="4 8" id="KW-0472">Membrane</keyword>
<dbReference type="NCBIfam" id="TIGR01845">
    <property type="entry name" value="outer_NodT"/>
    <property type="match status" value="1"/>
</dbReference>
<dbReference type="Pfam" id="PF02321">
    <property type="entry name" value="OEP"/>
    <property type="match status" value="2"/>
</dbReference>
<evidence type="ECO:0000313" key="10">
    <source>
        <dbReference type="Proteomes" id="UP000199221"/>
    </source>
</evidence>
<gene>
    <name evidence="9" type="ORF">SAMN05216230_105351</name>
</gene>
<keyword evidence="5 8" id="KW-0564">Palmitate</keyword>
<dbReference type="Gene3D" id="1.20.1600.10">
    <property type="entry name" value="Outer membrane efflux proteins (OEP)"/>
    <property type="match status" value="1"/>
</dbReference>
<keyword evidence="2 8" id="KW-1134">Transmembrane beta strand</keyword>
<evidence type="ECO:0000256" key="4">
    <source>
        <dbReference type="ARBA" id="ARBA00023136"/>
    </source>
</evidence>
<dbReference type="GO" id="GO:0015562">
    <property type="term" value="F:efflux transmembrane transporter activity"/>
    <property type="evidence" value="ECO:0007669"/>
    <property type="project" value="InterPro"/>
</dbReference>
<evidence type="ECO:0000256" key="7">
    <source>
        <dbReference type="ARBA" id="ARBA00023288"/>
    </source>
</evidence>
<dbReference type="Proteomes" id="UP000199221">
    <property type="component" value="Unassembled WGS sequence"/>
</dbReference>
<dbReference type="EMBL" id="FOEQ01000005">
    <property type="protein sequence ID" value="SER11859.1"/>
    <property type="molecule type" value="Genomic_DNA"/>
</dbReference>
<dbReference type="PANTHER" id="PTHR30203:SF25">
    <property type="entry name" value="OUTER MEMBRANE PROTEIN-RELATED"/>
    <property type="match status" value="1"/>
</dbReference>
<keyword evidence="6" id="KW-0998">Cell outer membrane</keyword>
<evidence type="ECO:0000256" key="8">
    <source>
        <dbReference type="RuleBase" id="RU362097"/>
    </source>
</evidence>
<dbReference type="Gene3D" id="2.20.200.10">
    <property type="entry name" value="Outer membrane efflux proteins (OEP)"/>
    <property type="match status" value="1"/>
</dbReference>